<feature type="chain" id="PRO_5034271351" evidence="2">
    <location>
        <begin position="23"/>
        <end position="96"/>
    </location>
</feature>
<dbReference type="Proteomes" id="UP000612746">
    <property type="component" value="Unassembled WGS sequence"/>
</dbReference>
<name>A0A8H7UK05_9FUNG</name>
<dbReference type="EMBL" id="JAEPRA010000001">
    <property type="protein sequence ID" value="KAG2188826.1"/>
    <property type="molecule type" value="Genomic_DNA"/>
</dbReference>
<evidence type="ECO:0000313" key="3">
    <source>
        <dbReference type="EMBL" id="KAG2188826.1"/>
    </source>
</evidence>
<evidence type="ECO:0000313" key="4">
    <source>
        <dbReference type="Proteomes" id="UP000612746"/>
    </source>
</evidence>
<reference evidence="3" key="1">
    <citation type="submission" date="2020-12" db="EMBL/GenBank/DDBJ databases">
        <title>Metabolic potential, ecology and presence of endohyphal bacteria is reflected in genomic diversity of Mucoromycotina.</title>
        <authorList>
            <person name="Muszewska A."/>
            <person name="Okrasinska A."/>
            <person name="Steczkiewicz K."/>
            <person name="Drgas O."/>
            <person name="Orlowska M."/>
            <person name="Perlinska-Lenart U."/>
            <person name="Aleksandrzak-Piekarczyk T."/>
            <person name="Szatraj K."/>
            <person name="Zielenkiewicz U."/>
            <person name="Pilsyk S."/>
            <person name="Malc E."/>
            <person name="Mieczkowski P."/>
            <person name="Kruszewska J.S."/>
            <person name="Biernat P."/>
            <person name="Pawlowska J."/>
        </authorList>
    </citation>
    <scope>NUCLEOTIDE SEQUENCE</scope>
    <source>
        <strain evidence="3">WA0000051536</strain>
    </source>
</reference>
<accession>A0A8H7UK05</accession>
<feature type="region of interest" description="Disordered" evidence="1">
    <location>
        <begin position="68"/>
        <end position="96"/>
    </location>
</feature>
<organism evidence="3 4">
    <name type="scientific">Umbelopsis vinacea</name>
    <dbReference type="NCBI Taxonomy" id="44442"/>
    <lineage>
        <taxon>Eukaryota</taxon>
        <taxon>Fungi</taxon>
        <taxon>Fungi incertae sedis</taxon>
        <taxon>Mucoromycota</taxon>
        <taxon>Mucoromycotina</taxon>
        <taxon>Umbelopsidomycetes</taxon>
        <taxon>Umbelopsidales</taxon>
        <taxon>Umbelopsidaceae</taxon>
        <taxon>Umbelopsis</taxon>
    </lineage>
</organism>
<sequence length="96" mass="10226">MKASGLLLALTLIVCSSRLTNGAPTAYTNTIMADADETDVDAKSVAPVGQAPQEIQPLFRLTPEQSEMLNGRPQADPLPQPDGVQRIHSINGKETL</sequence>
<dbReference type="AlphaFoldDB" id="A0A8H7UK05"/>
<feature type="signal peptide" evidence="2">
    <location>
        <begin position="1"/>
        <end position="22"/>
    </location>
</feature>
<protein>
    <submittedName>
        <fullName evidence="3">Uncharacterized protein</fullName>
    </submittedName>
</protein>
<comment type="caution">
    <text evidence="3">The sequence shown here is derived from an EMBL/GenBank/DDBJ whole genome shotgun (WGS) entry which is preliminary data.</text>
</comment>
<gene>
    <name evidence="3" type="ORF">INT44_003965</name>
</gene>
<keyword evidence="2" id="KW-0732">Signal</keyword>
<proteinExistence type="predicted"/>
<keyword evidence="4" id="KW-1185">Reference proteome</keyword>
<dbReference type="OrthoDB" id="10429403at2759"/>
<evidence type="ECO:0000256" key="1">
    <source>
        <dbReference type="SAM" id="MobiDB-lite"/>
    </source>
</evidence>
<evidence type="ECO:0000256" key="2">
    <source>
        <dbReference type="SAM" id="SignalP"/>
    </source>
</evidence>